<sequence>MSDGKEREQGQDARREEPPGPRPKVREKVVIHSAGSYDKLQIEREPVPRLQADEVLVEVEAAGVNYADVLVRMGLYQSAKDFVGWPITPGFEVAGRIVEVGPDVDDVEVGREVCAVSRFGAYTSHLVTRRPYIFDKPASMSFAQAAGLPTVFITAWYALLELAHPRPGARVLVHSAAGGVGGSLVQLAKIADCEVVGVVGGTHKIETAREHGADHVIDKSTQDLWAEAERLAPQGYDVILDANGVATLGDSYEHLRRGGKLVIYGFHTMMPRRGGKPNWLKLISGWLRTPRFNPLDMTNAGKSVLAFNLSYLFDRTDMLAEAVDDLQRWIGEGSIKPAPVTTYPLQEVGRAHADIESGQTVGKLILVPE</sequence>
<dbReference type="InterPro" id="IPR020843">
    <property type="entry name" value="ER"/>
</dbReference>
<reference evidence="3 4" key="1">
    <citation type="submission" date="2019-06" db="EMBL/GenBank/DDBJ databases">
        <title>Persicimonas caeni gen. nov., sp. nov., a predatory bacterium isolated from solar saltern.</title>
        <authorList>
            <person name="Wang S."/>
        </authorList>
    </citation>
    <scope>NUCLEOTIDE SEQUENCE [LARGE SCALE GENOMIC DNA]</scope>
    <source>
        <strain evidence="3 4">YN101</strain>
    </source>
</reference>
<dbReference type="RefSeq" id="WP_141200393.1">
    <property type="nucleotide sequence ID" value="NZ_CP041186.1"/>
</dbReference>
<dbReference type="InterPro" id="IPR011032">
    <property type="entry name" value="GroES-like_sf"/>
</dbReference>
<dbReference type="SUPFAM" id="SSF50129">
    <property type="entry name" value="GroES-like"/>
    <property type="match status" value="1"/>
</dbReference>
<dbReference type="GO" id="GO:0016491">
    <property type="term" value="F:oxidoreductase activity"/>
    <property type="evidence" value="ECO:0007669"/>
    <property type="project" value="InterPro"/>
</dbReference>
<proteinExistence type="predicted"/>
<evidence type="ECO:0000259" key="2">
    <source>
        <dbReference type="SMART" id="SM00829"/>
    </source>
</evidence>
<dbReference type="InterPro" id="IPR036291">
    <property type="entry name" value="NAD(P)-bd_dom_sf"/>
</dbReference>
<dbReference type="Pfam" id="PF08240">
    <property type="entry name" value="ADH_N"/>
    <property type="match status" value="1"/>
</dbReference>
<feature type="region of interest" description="Disordered" evidence="1">
    <location>
        <begin position="1"/>
        <end position="28"/>
    </location>
</feature>
<name>A0A4Y6Q0A5_PERCE</name>
<feature type="domain" description="Enoyl reductase (ER)" evidence="2">
    <location>
        <begin position="35"/>
        <end position="366"/>
    </location>
</feature>
<dbReference type="EMBL" id="CP041186">
    <property type="protein sequence ID" value="QDG53943.1"/>
    <property type="molecule type" value="Genomic_DNA"/>
</dbReference>
<gene>
    <name evidence="3" type="ORF">FIV42_25320</name>
</gene>
<keyword evidence="4" id="KW-1185">Reference proteome</keyword>
<dbReference type="InterPro" id="IPR013154">
    <property type="entry name" value="ADH-like_N"/>
</dbReference>
<organism evidence="3 4">
    <name type="scientific">Persicimonas caeni</name>
    <dbReference type="NCBI Taxonomy" id="2292766"/>
    <lineage>
        <taxon>Bacteria</taxon>
        <taxon>Deltaproteobacteria</taxon>
        <taxon>Bradymonadales</taxon>
        <taxon>Bradymonadaceae</taxon>
        <taxon>Persicimonas</taxon>
    </lineage>
</organism>
<dbReference type="Pfam" id="PF13602">
    <property type="entry name" value="ADH_zinc_N_2"/>
    <property type="match status" value="1"/>
</dbReference>
<dbReference type="PANTHER" id="PTHR43677">
    <property type="entry name" value="SHORT-CHAIN DEHYDROGENASE/REDUCTASE"/>
    <property type="match status" value="1"/>
</dbReference>
<evidence type="ECO:0000313" key="3">
    <source>
        <dbReference type="EMBL" id="QDG53943.1"/>
    </source>
</evidence>
<dbReference type="SUPFAM" id="SSF51735">
    <property type="entry name" value="NAD(P)-binding Rossmann-fold domains"/>
    <property type="match status" value="1"/>
</dbReference>
<dbReference type="InterPro" id="IPR051397">
    <property type="entry name" value="Zn-ADH-like_protein"/>
</dbReference>
<accession>A0A5B8YBR9</accession>
<dbReference type="OrthoDB" id="9808651at2"/>
<evidence type="ECO:0000313" key="4">
    <source>
        <dbReference type="Proteomes" id="UP000315995"/>
    </source>
</evidence>
<dbReference type="Gene3D" id="3.90.180.10">
    <property type="entry name" value="Medium-chain alcohol dehydrogenases, catalytic domain"/>
    <property type="match status" value="1"/>
</dbReference>
<dbReference type="SMART" id="SM00829">
    <property type="entry name" value="PKS_ER"/>
    <property type="match status" value="1"/>
</dbReference>
<dbReference type="PANTHER" id="PTHR43677:SF4">
    <property type="entry name" value="QUINONE OXIDOREDUCTASE-LIKE PROTEIN 2"/>
    <property type="match status" value="1"/>
</dbReference>
<dbReference type="Gene3D" id="3.40.50.720">
    <property type="entry name" value="NAD(P)-binding Rossmann-like Domain"/>
    <property type="match status" value="1"/>
</dbReference>
<evidence type="ECO:0000256" key="1">
    <source>
        <dbReference type="SAM" id="MobiDB-lite"/>
    </source>
</evidence>
<dbReference type="Proteomes" id="UP000315995">
    <property type="component" value="Chromosome"/>
</dbReference>
<accession>A0A4Y6Q0A5</accession>
<dbReference type="CDD" id="cd08275">
    <property type="entry name" value="MDR3"/>
    <property type="match status" value="1"/>
</dbReference>
<protein>
    <submittedName>
        <fullName evidence="3">Zinc-binding dehydrogenase</fullName>
    </submittedName>
</protein>
<dbReference type="AlphaFoldDB" id="A0A4Y6Q0A5"/>